<evidence type="ECO:0000313" key="3">
    <source>
        <dbReference type="Proteomes" id="UP000193431"/>
    </source>
</evidence>
<feature type="signal peptide" evidence="1">
    <location>
        <begin position="1"/>
        <end position="22"/>
    </location>
</feature>
<accession>A0A1W6MKX1</accession>
<sequence length="168" mass="18342">MKNYLFNYLTVLLLLFAISCSSDDGDNSENPSEPSYLVSFNGDTFTDGCGDMSDYSVEVEFVSDGNVEGANDWNGSSSQTLSDSRELSGDVIGVRLTLLNFDSSSQTNGRGSGLESIRINITNPNSGTSVLDANLFDLFICTDSVYGVLFSYDTMNDSFTEEYEQFGF</sequence>
<proteinExistence type="predicted"/>
<dbReference type="AlphaFoldDB" id="A0A1W6MKX1"/>
<dbReference type="PROSITE" id="PS51257">
    <property type="entry name" value="PROKAR_LIPOPROTEIN"/>
    <property type="match status" value="1"/>
</dbReference>
<feature type="chain" id="PRO_5012664546" evidence="1">
    <location>
        <begin position="23"/>
        <end position="168"/>
    </location>
</feature>
<reference evidence="2 3" key="1">
    <citation type="submission" date="2016-11" db="EMBL/GenBank/DDBJ databases">
        <title>Trade-off between light-utilization and light-protection in marine flavobacteria.</title>
        <authorList>
            <person name="Kumagai Y."/>
        </authorList>
    </citation>
    <scope>NUCLEOTIDE SEQUENCE [LARGE SCALE GENOMIC DNA]</scope>
    <source>
        <strain evidence="2 3">JCM 13191</strain>
    </source>
</reference>
<gene>
    <name evidence="2" type="ORF">BST97_09645</name>
</gene>
<protein>
    <submittedName>
        <fullName evidence="2">Uncharacterized protein</fullName>
    </submittedName>
</protein>
<dbReference type="EMBL" id="CP019344">
    <property type="protein sequence ID" value="ARN78233.1"/>
    <property type="molecule type" value="Genomic_DNA"/>
</dbReference>
<dbReference type="RefSeq" id="WP_085767034.1">
    <property type="nucleotide sequence ID" value="NZ_CP019344.1"/>
</dbReference>
<name>A0A1W6MKX1_9FLAO</name>
<keyword evidence="3" id="KW-1185">Reference proteome</keyword>
<evidence type="ECO:0000313" key="2">
    <source>
        <dbReference type="EMBL" id="ARN78233.1"/>
    </source>
</evidence>
<keyword evidence="1" id="KW-0732">Signal</keyword>
<evidence type="ECO:0000256" key="1">
    <source>
        <dbReference type="SAM" id="SignalP"/>
    </source>
</evidence>
<organism evidence="2 3">
    <name type="scientific">Nonlabens spongiae</name>
    <dbReference type="NCBI Taxonomy" id="331648"/>
    <lineage>
        <taxon>Bacteria</taxon>
        <taxon>Pseudomonadati</taxon>
        <taxon>Bacteroidota</taxon>
        <taxon>Flavobacteriia</taxon>
        <taxon>Flavobacteriales</taxon>
        <taxon>Flavobacteriaceae</taxon>
        <taxon>Nonlabens</taxon>
    </lineage>
</organism>
<dbReference type="Proteomes" id="UP000193431">
    <property type="component" value="Chromosome"/>
</dbReference>